<evidence type="ECO:0000313" key="4">
    <source>
        <dbReference type="Proteomes" id="UP001235712"/>
    </source>
</evidence>
<dbReference type="InterPro" id="IPR054276">
    <property type="entry name" value="DUF7007"/>
</dbReference>
<evidence type="ECO:0000256" key="1">
    <source>
        <dbReference type="SAM" id="MobiDB-lite"/>
    </source>
</evidence>
<organism evidence="3 4">
    <name type="scientific">Kineosporia succinea</name>
    <dbReference type="NCBI Taxonomy" id="84632"/>
    <lineage>
        <taxon>Bacteria</taxon>
        <taxon>Bacillati</taxon>
        <taxon>Actinomycetota</taxon>
        <taxon>Actinomycetes</taxon>
        <taxon>Kineosporiales</taxon>
        <taxon>Kineosporiaceae</taxon>
        <taxon>Kineosporia</taxon>
    </lineage>
</organism>
<dbReference type="Proteomes" id="UP001235712">
    <property type="component" value="Unassembled WGS sequence"/>
</dbReference>
<dbReference type="Pfam" id="PF22653">
    <property type="entry name" value="DUF7007"/>
    <property type="match status" value="1"/>
</dbReference>
<accession>A0ABT9P6S9</accession>
<proteinExistence type="predicted"/>
<keyword evidence="4" id="KW-1185">Reference proteome</keyword>
<dbReference type="RefSeq" id="WP_307244518.1">
    <property type="nucleotide sequence ID" value="NZ_JAUSQZ010000001.1"/>
</dbReference>
<dbReference type="EMBL" id="JAUSQZ010000001">
    <property type="protein sequence ID" value="MDP9827895.1"/>
    <property type="molecule type" value="Genomic_DNA"/>
</dbReference>
<gene>
    <name evidence="3" type="ORF">J2S57_003644</name>
</gene>
<comment type="caution">
    <text evidence="3">The sequence shown here is derived from an EMBL/GenBank/DDBJ whole genome shotgun (WGS) entry which is preliminary data.</text>
</comment>
<evidence type="ECO:0000313" key="3">
    <source>
        <dbReference type="EMBL" id="MDP9827895.1"/>
    </source>
</evidence>
<name>A0ABT9P6S9_9ACTN</name>
<feature type="domain" description="DUF7007" evidence="2">
    <location>
        <begin position="6"/>
        <end position="109"/>
    </location>
</feature>
<evidence type="ECO:0000259" key="2">
    <source>
        <dbReference type="Pfam" id="PF22653"/>
    </source>
</evidence>
<reference evidence="3 4" key="1">
    <citation type="submission" date="2023-07" db="EMBL/GenBank/DDBJ databases">
        <title>Sequencing the genomes of 1000 actinobacteria strains.</title>
        <authorList>
            <person name="Klenk H.-P."/>
        </authorList>
    </citation>
    <scope>NUCLEOTIDE SEQUENCE [LARGE SCALE GENOMIC DNA]</scope>
    <source>
        <strain evidence="3 4">DSM 44388</strain>
    </source>
</reference>
<feature type="region of interest" description="Disordered" evidence="1">
    <location>
        <begin position="158"/>
        <end position="205"/>
    </location>
</feature>
<protein>
    <recommendedName>
        <fullName evidence="2">DUF7007 domain-containing protein</fullName>
    </recommendedName>
</protein>
<sequence>MLTTETPSLSPWGSIRSFEPVGDDGILRVHTDSSTGYFVPRQLNARVHGAWQVRTGWYRDSETDPHWAIVAITFPTLFPEDTVTRAHELQQQAHPACYTTVLADELAAVTSPSGIALPAATTPPATTHKATTFKAIEPRVTQPDASSVHPQLTALMTATNNSENPLPARTPRTPEAPDGPQTPDAPEALAPEPEPMSGKPPTRRPAWVRKAGPIARQAWADWHETVPTGFVGVVASPDADPSDESWHLVPVKEYEERGTFRFVVDPERHETWPGHP</sequence>